<proteinExistence type="predicted"/>
<dbReference type="EMBL" id="KN561806">
    <property type="protein sequence ID" value="KHJ86023.1"/>
    <property type="molecule type" value="Genomic_DNA"/>
</dbReference>
<gene>
    <name evidence="2" type="ORF">OESDEN_14239</name>
</gene>
<sequence length="183" mass="20822">MHCTSIHYSYFKATRLEYERRKAQEAQQRAEQRRIKHPNSETGEEEYVIDEVGKQEDDKNDYLEHSGEKPDSTPHKVARPDTTHHQVAKPGNISRQKQNRRKFPSSPKVIENSSTLDASKASKNSPNTQKITPPLNPTSKFKSDTINLAPGRISGVASISPTGTLYVDRTVELKLDVEDLRRR</sequence>
<evidence type="ECO:0000313" key="2">
    <source>
        <dbReference type="EMBL" id="KHJ86023.1"/>
    </source>
</evidence>
<name>A0A0B1SL14_OESDE</name>
<reference evidence="2 3" key="1">
    <citation type="submission" date="2014-03" db="EMBL/GenBank/DDBJ databases">
        <title>Draft genome of the hookworm Oesophagostomum dentatum.</title>
        <authorList>
            <person name="Mitreva M."/>
        </authorList>
    </citation>
    <scope>NUCLEOTIDE SEQUENCE [LARGE SCALE GENOMIC DNA]</scope>
    <source>
        <strain evidence="2 3">OD-Hann</strain>
    </source>
</reference>
<feature type="compositionally biased region" description="Basic and acidic residues" evidence="1">
    <location>
        <begin position="51"/>
        <end position="84"/>
    </location>
</feature>
<feature type="compositionally biased region" description="Basic and acidic residues" evidence="1">
    <location>
        <begin position="18"/>
        <end position="33"/>
    </location>
</feature>
<dbReference type="AlphaFoldDB" id="A0A0B1SL14"/>
<organism evidence="2 3">
    <name type="scientific">Oesophagostomum dentatum</name>
    <name type="common">Nodular worm</name>
    <dbReference type="NCBI Taxonomy" id="61180"/>
    <lineage>
        <taxon>Eukaryota</taxon>
        <taxon>Metazoa</taxon>
        <taxon>Ecdysozoa</taxon>
        <taxon>Nematoda</taxon>
        <taxon>Chromadorea</taxon>
        <taxon>Rhabditida</taxon>
        <taxon>Rhabditina</taxon>
        <taxon>Rhabditomorpha</taxon>
        <taxon>Strongyloidea</taxon>
        <taxon>Strongylidae</taxon>
        <taxon>Oesophagostomum</taxon>
    </lineage>
</organism>
<feature type="region of interest" description="Disordered" evidence="1">
    <location>
        <begin position="18"/>
        <end position="143"/>
    </location>
</feature>
<accession>A0A0B1SL14</accession>
<evidence type="ECO:0000256" key="1">
    <source>
        <dbReference type="SAM" id="MobiDB-lite"/>
    </source>
</evidence>
<feature type="compositionally biased region" description="Polar residues" evidence="1">
    <location>
        <begin position="111"/>
        <end position="143"/>
    </location>
</feature>
<keyword evidence="3" id="KW-1185">Reference proteome</keyword>
<evidence type="ECO:0000313" key="3">
    <source>
        <dbReference type="Proteomes" id="UP000053660"/>
    </source>
</evidence>
<dbReference type="Proteomes" id="UP000053660">
    <property type="component" value="Unassembled WGS sequence"/>
</dbReference>
<protein>
    <submittedName>
        <fullName evidence="2">Uncharacterized protein</fullName>
    </submittedName>
</protein>
<dbReference type="OrthoDB" id="5871222at2759"/>